<proteinExistence type="inferred from homology"/>
<dbReference type="PANTHER" id="PTHR18964">
    <property type="entry name" value="ROK (REPRESSOR, ORF, KINASE) FAMILY"/>
    <property type="match status" value="1"/>
</dbReference>
<dbReference type="AlphaFoldDB" id="F4A259"/>
<sequence length="321" mass="33692">MGRYFIGLDIGGTKLAAILGTSDGRILKKLKLPSEADKGPEQMLDKLTAMAQQLMGPEVVAIGISCGGPLDSRKGIIMSPPNLPGWDNVHIVDIMSRRFGVPAYLQNDANACALAEHRFGAGVGCDNMVFLTFGTGMGAGLILNGRLYSGITDTAGEVGHIRLAPDGPVGYGKAGSFEGFCSGGGIAKLAAQMIKDSIKNGKTVAFCPTVEQADSITAEDVGKAAAVGDPLATEILKISGKYLGYGLSIIIDILNPERIIIGSIFARCRDILQPEAEKVIKEEALPIAARRCSIMTPGLGEAIGDYASLSIAIENWRENVV</sequence>
<evidence type="ECO:0000313" key="3">
    <source>
        <dbReference type="Proteomes" id="UP000008457"/>
    </source>
</evidence>
<dbReference type="OrthoDB" id="9810372at2"/>
<dbReference type="EMBL" id="CP002360">
    <property type="protein sequence ID" value="AEE97198.1"/>
    <property type="molecule type" value="Genomic_DNA"/>
</dbReference>
<accession>F4A259</accession>
<organism evidence="2 3">
    <name type="scientific">Mahella australiensis (strain DSM 15567 / CIP 107919 / 50-1 BON)</name>
    <dbReference type="NCBI Taxonomy" id="697281"/>
    <lineage>
        <taxon>Bacteria</taxon>
        <taxon>Bacillati</taxon>
        <taxon>Bacillota</taxon>
        <taxon>Clostridia</taxon>
        <taxon>Thermoanaerobacterales</taxon>
        <taxon>Thermoanaerobacterales Family IV. Incertae Sedis</taxon>
        <taxon>Mahella</taxon>
    </lineage>
</organism>
<dbReference type="eggNOG" id="COG1940">
    <property type="taxonomic scope" value="Bacteria"/>
</dbReference>
<reference evidence="3" key="1">
    <citation type="submission" date="2010-11" db="EMBL/GenBank/DDBJ databases">
        <title>The complete genome of Mahella australiensis DSM 15567.</title>
        <authorList>
            <consortium name="US DOE Joint Genome Institute (JGI-PGF)"/>
            <person name="Lucas S."/>
            <person name="Copeland A."/>
            <person name="Lapidus A."/>
            <person name="Bruce D."/>
            <person name="Goodwin L."/>
            <person name="Pitluck S."/>
            <person name="Kyrpides N."/>
            <person name="Mavromatis K."/>
            <person name="Pagani I."/>
            <person name="Ivanova N."/>
            <person name="Teshima H."/>
            <person name="Brettin T."/>
            <person name="Detter J.C."/>
            <person name="Han C."/>
            <person name="Tapia R."/>
            <person name="Land M."/>
            <person name="Hauser L."/>
            <person name="Markowitz V."/>
            <person name="Cheng J.-F."/>
            <person name="Hugenholtz P."/>
            <person name="Woyke T."/>
            <person name="Wu D."/>
            <person name="Spring S."/>
            <person name="Pukall R."/>
            <person name="Steenblock K."/>
            <person name="Schneider S."/>
            <person name="Klenk H.-P."/>
            <person name="Eisen J.A."/>
        </authorList>
    </citation>
    <scope>NUCLEOTIDE SEQUENCE [LARGE SCALE GENOMIC DNA]</scope>
    <source>
        <strain evidence="3">DSM 15567 / CIP 107919 / 50-1 BON</strain>
    </source>
</reference>
<protein>
    <submittedName>
        <fullName evidence="2">ROK family protein</fullName>
    </submittedName>
</protein>
<dbReference type="InterPro" id="IPR043129">
    <property type="entry name" value="ATPase_NBD"/>
</dbReference>
<reference evidence="2 3" key="2">
    <citation type="journal article" date="2011" name="Stand. Genomic Sci.">
        <title>Complete genome sequence of Mahella australiensis type strain (50-1 BON).</title>
        <authorList>
            <person name="Sikorski J."/>
            <person name="Teshima H."/>
            <person name="Nolan M."/>
            <person name="Lucas S."/>
            <person name="Hammon N."/>
            <person name="Deshpande S."/>
            <person name="Cheng J.F."/>
            <person name="Pitluck S."/>
            <person name="Liolios K."/>
            <person name="Pagani I."/>
            <person name="Ivanova N."/>
            <person name="Huntemann M."/>
            <person name="Mavromatis K."/>
            <person name="Ovchinikova G."/>
            <person name="Pati A."/>
            <person name="Tapia R."/>
            <person name="Han C."/>
            <person name="Goodwin L."/>
            <person name="Chen A."/>
            <person name="Palaniappan K."/>
            <person name="Land M."/>
            <person name="Hauser L."/>
            <person name="Ngatchou-Djao O.D."/>
            <person name="Rohde M."/>
            <person name="Pukall R."/>
            <person name="Spring S."/>
            <person name="Abt B."/>
            <person name="Goker M."/>
            <person name="Detter J.C."/>
            <person name="Woyke T."/>
            <person name="Bristow J."/>
            <person name="Markowitz V."/>
            <person name="Hugenholtz P."/>
            <person name="Eisen J.A."/>
            <person name="Kyrpides N.C."/>
            <person name="Klenk H.P."/>
            <person name="Lapidus A."/>
        </authorList>
    </citation>
    <scope>NUCLEOTIDE SEQUENCE [LARGE SCALE GENOMIC DNA]</scope>
    <source>
        <strain evidence="3">DSM 15567 / CIP 107919 / 50-1 BON</strain>
    </source>
</reference>
<dbReference type="Pfam" id="PF00480">
    <property type="entry name" value="ROK"/>
    <property type="match status" value="1"/>
</dbReference>
<dbReference type="HOGENOM" id="CLU_036604_0_4_9"/>
<dbReference type="SUPFAM" id="SSF53067">
    <property type="entry name" value="Actin-like ATPase domain"/>
    <property type="match status" value="1"/>
</dbReference>
<dbReference type="Proteomes" id="UP000008457">
    <property type="component" value="Chromosome"/>
</dbReference>
<name>F4A259_MAHA5</name>
<dbReference type="KEGG" id="mas:Mahau_2022"/>
<gene>
    <name evidence="2" type="ordered locus">Mahau_2022</name>
</gene>
<comment type="similarity">
    <text evidence="1">Belongs to the ROK (NagC/XylR) family.</text>
</comment>
<dbReference type="Gene3D" id="3.30.420.40">
    <property type="match status" value="2"/>
</dbReference>
<dbReference type="RefSeq" id="WP_013781626.1">
    <property type="nucleotide sequence ID" value="NC_015520.1"/>
</dbReference>
<dbReference type="STRING" id="697281.Mahau_2022"/>
<keyword evidence="3" id="KW-1185">Reference proteome</keyword>
<dbReference type="PANTHER" id="PTHR18964:SF149">
    <property type="entry name" value="BIFUNCTIONAL UDP-N-ACETYLGLUCOSAMINE 2-EPIMERASE_N-ACETYLMANNOSAMINE KINASE"/>
    <property type="match status" value="1"/>
</dbReference>
<evidence type="ECO:0000313" key="2">
    <source>
        <dbReference type="EMBL" id="AEE97198.1"/>
    </source>
</evidence>
<evidence type="ECO:0000256" key="1">
    <source>
        <dbReference type="ARBA" id="ARBA00006479"/>
    </source>
</evidence>
<dbReference type="InterPro" id="IPR000600">
    <property type="entry name" value="ROK"/>
</dbReference>